<dbReference type="InterPro" id="IPR050707">
    <property type="entry name" value="HTH_MetabolicPath_Reg"/>
</dbReference>
<dbReference type="Pfam" id="PF01614">
    <property type="entry name" value="IclR_C"/>
    <property type="match status" value="1"/>
</dbReference>
<dbReference type="GO" id="GO:0003700">
    <property type="term" value="F:DNA-binding transcription factor activity"/>
    <property type="evidence" value="ECO:0007669"/>
    <property type="project" value="TreeGrafter"/>
</dbReference>
<name>A0A1G8HAG5_9BACI</name>
<reference evidence="2 3" key="1">
    <citation type="submission" date="2016-10" db="EMBL/GenBank/DDBJ databases">
        <authorList>
            <person name="de Groot N.N."/>
        </authorList>
    </citation>
    <scope>NUCLEOTIDE SEQUENCE [LARGE SCALE GENOMIC DNA]</scope>
    <source>
        <strain evidence="3">P4B,CCM 7963,CECT 7998,DSM 25260,IBRC-M 10614,KCTC 13821</strain>
    </source>
</reference>
<sequence>MYVAHVPTERIMTISLNVGSRLPAYATSMGKVLLAYLPEAEKEAYLHDLSAEKLTANTKVEPEELREALYVN</sequence>
<protein>
    <submittedName>
        <fullName evidence="2">IclR family transcriptional regulator, pca regulon regulatory protein</fullName>
    </submittedName>
</protein>
<dbReference type="Gene3D" id="3.30.450.40">
    <property type="match status" value="1"/>
</dbReference>
<dbReference type="PROSITE" id="PS51078">
    <property type="entry name" value="ICLR_ED"/>
    <property type="match status" value="1"/>
</dbReference>
<proteinExistence type="predicted"/>
<dbReference type="EMBL" id="FNDU01000004">
    <property type="protein sequence ID" value="SDI03637.1"/>
    <property type="molecule type" value="Genomic_DNA"/>
</dbReference>
<gene>
    <name evidence="2" type="ORF">SAMN05216352_104178</name>
</gene>
<dbReference type="OrthoDB" id="9778379at2"/>
<dbReference type="STRING" id="930129.SAMN05216352_104178"/>
<dbReference type="GO" id="GO:0045892">
    <property type="term" value="P:negative regulation of DNA-templated transcription"/>
    <property type="evidence" value="ECO:0007669"/>
    <property type="project" value="TreeGrafter"/>
</dbReference>
<dbReference type="Proteomes" id="UP000199017">
    <property type="component" value="Unassembled WGS sequence"/>
</dbReference>
<dbReference type="AlphaFoldDB" id="A0A1G8HAG5"/>
<dbReference type="RefSeq" id="WP_096241752.1">
    <property type="nucleotide sequence ID" value="NZ_FNDU01000004.1"/>
</dbReference>
<dbReference type="PANTHER" id="PTHR30136:SF34">
    <property type="entry name" value="TRANSCRIPTIONAL REGULATOR"/>
    <property type="match status" value="1"/>
</dbReference>
<accession>A0A1G8HAG5</accession>
<dbReference type="InterPro" id="IPR014757">
    <property type="entry name" value="Tscrpt_reg_IclR_C"/>
</dbReference>
<organism evidence="2 3">
    <name type="scientific">Alteribacillus bidgolensis</name>
    <dbReference type="NCBI Taxonomy" id="930129"/>
    <lineage>
        <taxon>Bacteria</taxon>
        <taxon>Bacillati</taxon>
        <taxon>Bacillota</taxon>
        <taxon>Bacilli</taxon>
        <taxon>Bacillales</taxon>
        <taxon>Bacillaceae</taxon>
        <taxon>Alteribacillus</taxon>
    </lineage>
</organism>
<dbReference type="SUPFAM" id="SSF55781">
    <property type="entry name" value="GAF domain-like"/>
    <property type="match status" value="1"/>
</dbReference>
<dbReference type="InterPro" id="IPR029016">
    <property type="entry name" value="GAF-like_dom_sf"/>
</dbReference>
<evidence type="ECO:0000313" key="2">
    <source>
        <dbReference type="EMBL" id="SDI03637.1"/>
    </source>
</evidence>
<dbReference type="GO" id="GO:0003677">
    <property type="term" value="F:DNA binding"/>
    <property type="evidence" value="ECO:0007669"/>
    <property type="project" value="TreeGrafter"/>
</dbReference>
<evidence type="ECO:0000259" key="1">
    <source>
        <dbReference type="PROSITE" id="PS51078"/>
    </source>
</evidence>
<feature type="domain" description="IclR-ED" evidence="1">
    <location>
        <begin position="1"/>
        <end position="72"/>
    </location>
</feature>
<keyword evidence="3" id="KW-1185">Reference proteome</keyword>
<evidence type="ECO:0000313" key="3">
    <source>
        <dbReference type="Proteomes" id="UP000199017"/>
    </source>
</evidence>
<dbReference type="PANTHER" id="PTHR30136">
    <property type="entry name" value="HELIX-TURN-HELIX TRANSCRIPTIONAL REGULATOR, ICLR FAMILY"/>
    <property type="match status" value="1"/>
</dbReference>